<sequence length="78" mass="8821">MTWISSTISFRISNGKSKYWSRIKPCGMIKPDGVVQTFGLLFNPVQKGVSLPGTIMNYHRWSIAIQRQKSGKLAFFLA</sequence>
<dbReference type="Proteomes" id="UP001196413">
    <property type="component" value="Unassembled WGS sequence"/>
</dbReference>
<proteinExistence type="predicted"/>
<gene>
    <name evidence="1" type="ORF">KIN20_008389</name>
    <name evidence="2" type="ORF">KIN20_024246</name>
    <name evidence="3" type="ORF">KIN20_027920</name>
    <name evidence="4" type="ORF">KIN20_027925</name>
</gene>
<dbReference type="AlphaFoldDB" id="A0AAD5M9R2"/>
<accession>A0AAD5M9R2</accession>
<evidence type="ECO:0000313" key="1">
    <source>
        <dbReference type="EMBL" id="KAJ1352188.1"/>
    </source>
</evidence>
<evidence type="ECO:0000313" key="2">
    <source>
        <dbReference type="EMBL" id="KAJ1364215.1"/>
    </source>
</evidence>
<comment type="caution">
    <text evidence="1">The sequence shown here is derived from an EMBL/GenBank/DDBJ whole genome shotgun (WGS) entry which is preliminary data.</text>
</comment>
<protein>
    <submittedName>
        <fullName evidence="1">Uncharacterized protein</fullName>
    </submittedName>
</protein>
<dbReference type="EMBL" id="JAHQIW010004888">
    <property type="protein sequence ID" value="KAJ1364215.1"/>
    <property type="molecule type" value="Genomic_DNA"/>
</dbReference>
<evidence type="ECO:0000313" key="4">
    <source>
        <dbReference type="EMBL" id="KAJ1367076.1"/>
    </source>
</evidence>
<keyword evidence="5" id="KW-1185">Reference proteome</keyword>
<reference evidence="1" key="1">
    <citation type="submission" date="2021-06" db="EMBL/GenBank/DDBJ databases">
        <title>Parelaphostrongylus tenuis whole genome reference sequence.</title>
        <authorList>
            <person name="Garwood T.J."/>
            <person name="Larsen P.A."/>
            <person name="Fountain-Jones N.M."/>
            <person name="Garbe J.R."/>
            <person name="Macchietto M.G."/>
            <person name="Kania S.A."/>
            <person name="Gerhold R.W."/>
            <person name="Richards J.E."/>
            <person name="Wolf T.M."/>
        </authorList>
    </citation>
    <scope>NUCLEOTIDE SEQUENCE</scope>
    <source>
        <strain evidence="1">MNPRO001-30</strain>
        <tissue evidence="1">Meninges</tissue>
    </source>
</reference>
<evidence type="ECO:0000313" key="5">
    <source>
        <dbReference type="Proteomes" id="UP001196413"/>
    </source>
</evidence>
<organism evidence="1 5">
    <name type="scientific">Parelaphostrongylus tenuis</name>
    <name type="common">Meningeal worm</name>
    <dbReference type="NCBI Taxonomy" id="148309"/>
    <lineage>
        <taxon>Eukaryota</taxon>
        <taxon>Metazoa</taxon>
        <taxon>Ecdysozoa</taxon>
        <taxon>Nematoda</taxon>
        <taxon>Chromadorea</taxon>
        <taxon>Rhabditida</taxon>
        <taxon>Rhabditina</taxon>
        <taxon>Rhabditomorpha</taxon>
        <taxon>Strongyloidea</taxon>
        <taxon>Metastrongylidae</taxon>
        <taxon>Parelaphostrongylus</taxon>
    </lineage>
</organism>
<dbReference type="EMBL" id="JAHQIW010005768">
    <property type="protein sequence ID" value="KAJ1367076.1"/>
    <property type="molecule type" value="Genomic_DNA"/>
</dbReference>
<evidence type="ECO:0000313" key="3">
    <source>
        <dbReference type="EMBL" id="KAJ1367071.1"/>
    </source>
</evidence>
<dbReference type="EMBL" id="JAHQIW010005768">
    <property type="protein sequence ID" value="KAJ1367071.1"/>
    <property type="molecule type" value="Genomic_DNA"/>
</dbReference>
<name>A0AAD5M9R2_PARTN</name>
<dbReference type="EMBL" id="JAHQIW010001321">
    <property type="protein sequence ID" value="KAJ1352188.1"/>
    <property type="molecule type" value="Genomic_DNA"/>
</dbReference>